<dbReference type="PROSITE" id="PS51677">
    <property type="entry name" value="NODB"/>
    <property type="match status" value="1"/>
</dbReference>
<sequence>MILALSLCLCLLAGTGCSAGGDAAEDIGDGASRLLEDGGDMVSDLGDTASNLLEDGGNAVSELGDSVSDTISDTDSSLNTPANTTAQVPLGDLSGYSTVAQGWGQGKNVDAENRPDACLQYQQKYGKLGGVFLGADQPVMTLTFDEGYENGYTAQILDTLKEKQVSAVFFCTLDYIEGNPELVQRMIDEGHVVANHSASHASTPTLSAAEVAQEILEVHQAVQEDFGYTMTLFRNPEGSFCERDLAIAQQLGYQSVFWSFAYVDWVVDDQPDPDESLTRLVDAIHPGAIYLLHPVSSTNAAILGDFIEQARQKGYEFTSEITPLQT</sequence>
<evidence type="ECO:0000259" key="2">
    <source>
        <dbReference type="PROSITE" id="PS51677"/>
    </source>
</evidence>
<evidence type="ECO:0000256" key="1">
    <source>
        <dbReference type="SAM" id="SignalP"/>
    </source>
</evidence>
<feature type="signal peptide" evidence="1">
    <location>
        <begin position="1"/>
        <end position="19"/>
    </location>
</feature>
<organism evidence="3 4">
    <name type="scientific">Candidatus Egerieicola pullicola</name>
    <dbReference type="NCBI Taxonomy" id="2840775"/>
    <lineage>
        <taxon>Bacteria</taxon>
        <taxon>Bacillati</taxon>
        <taxon>Bacillota</taxon>
        <taxon>Clostridia</taxon>
        <taxon>Eubacteriales</taxon>
        <taxon>Oscillospiraceae</taxon>
        <taxon>Oscillospiraceae incertae sedis</taxon>
        <taxon>Candidatus Egerieicola</taxon>
    </lineage>
</organism>
<reference evidence="3" key="1">
    <citation type="submission" date="2020-10" db="EMBL/GenBank/DDBJ databases">
        <authorList>
            <person name="Gilroy R."/>
        </authorList>
    </citation>
    <scope>NUCLEOTIDE SEQUENCE</scope>
    <source>
        <strain evidence="3">CHK184-25365</strain>
    </source>
</reference>
<comment type="caution">
    <text evidence="3">The sequence shown here is derived from an EMBL/GenBank/DDBJ whole genome shotgun (WGS) entry which is preliminary data.</text>
</comment>
<feature type="domain" description="NodB homology" evidence="2">
    <location>
        <begin position="138"/>
        <end position="318"/>
    </location>
</feature>
<dbReference type="GO" id="GO:0016020">
    <property type="term" value="C:membrane"/>
    <property type="evidence" value="ECO:0007669"/>
    <property type="project" value="TreeGrafter"/>
</dbReference>
<dbReference type="Pfam" id="PF01522">
    <property type="entry name" value="Polysacc_deac_1"/>
    <property type="match status" value="1"/>
</dbReference>
<proteinExistence type="predicted"/>
<dbReference type="InterPro" id="IPR011330">
    <property type="entry name" value="Glyco_hydro/deAcase_b/a-brl"/>
</dbReference>
<dbReference type="PANTHER" id="PTHR10587">
    <property type="entry name" value="GLYCOSYL TRANSFERASE-RELATED"/>
    <property type="match status" value="1"/>
</dbReference>
<dbReference type="InterPro" id="IPR002509">
    <property type="entry name" value="NODB_dom"/>
</dbReference>
<feature type="chain" id="PRO_5038496306" evidence="1">
    <location>
        <begin position="20"/>
        <end position="326"/>
    </location>
</feature>
<evidence type="ECO:0000313" key="4">
    <source>
        <dbReference type="Proteomes" id="UP000886749"/>
    </source>
</evidence>
<dbReference type="PANTHER" id="PTHR10587:SF78">
    <property type="entry name" value="PEPTIDOGLYCAN-N-ACETYLMURAMIC ACID DEACETYLASE PDAA"/>
    <property type="match status" value="1"/>
</dbReference>
<dbReference type="InterPro" id="IPR050248">
    <property type="entry name" value="Polysacc_deacetylase_ArnD"/>
</dbReference>
<dbReference type="GO" id="GO:0005975">
    <property type="term" value="P:carbohydrate metabolic process"/>
    <property type="evidence" value="ECO:0007669"/>
    <property type="project" value="InterPro"/>
</dbReference>
<protein>
    <submittedName>
        <fullName evidence="3">Polysaccharide deacetylase family protein</fullName>
    </submittedName>
</protein>
<reference evidence="3" key="2">
    <citation type="journal article" date="2021" name="PeerJ">
        <title>Extensive microbial diversity within the chicken gut microbiome revealed by metagenomics and culture.</title>
        <authorList>
            <person name="Gilroy R."/>
            <person name="Ravi A."/>
            <person name="Getino M."/>
            <person name="Pursley I."/>
            <person name="Horton D.L."/>
            <person name="Alikhan N.F."/>
            <person name="Baker D."/>
            <person name="Gharbi K."/>
            <person name="Hall N."/>
            <person name="Watson M."/>
            <person name="Adriaenssens E.M."/>
            <person name="Foster-Nyarko E."/>
            <person name="Jarju S."/>
            <person name="Secka A."/>
            <person name="Antonio M."/>
            <person name="Oren A."/>
            <person name="Chaudhuri R.R."/>
            <person name="La Ragione R."/>
            <person name="Hildebrand F."/>
            <person name="Pallen M.J."/>
        </authorList>
    </citation>
    <scope>NUCLEOTIDE SEQUENCE</scope>
    <source>
        <strain evidence="3">CHK184-25365</strain>
    </source>
</reference>
<accession>A0A9D1AJ01</accession>
<gene>
    <name evidence="3" type="ORF">IAB36_03165</name>
</gene>
<name>A0A9D1AJ01_9FIRM</name>
<dbReference type="Proteomes" id="UP000886749">
    <property type="component" value="Unassembled WGS sequence"/>
</dbReference>
<dbReference type="AlphaFoldDB" id="A0A9D1AJ01"/>
<dbReference type="Gene3D" id="3.20.20.370">
    <property type="entry name" value="Glycoside hydrolase/deacetylase"/>
    <property type="match status" value="1"/>
</dbReference>
<dbReference type="GO" id="GO:0016810">
    <property type="term" value="F:hydrolase activity, acting on carbon-nitrogen (but not peptide) bonds"/>
    <property type="evidence" value="ECO:0007669"/>
    <property type="project" value="InterPro"/>
</dbReference>
<dbReference type="SUPFAM" id="SSF88713">
    <property type="entry name" value="Glycoside hydrolase/deacetylase"/>
    <property type="match status" value="1"/>
</dbReference>
<keyword evidence="1" id="KW-0732">Signal</keyword>
<evidence type="ECO:0000313" key="3">
    <source>
        <dbReference type="EMBL" id="HIR40808.1"/>
    </source>
</evidence>
<dbReference type="EMBL" id="DVGY01000075">
    <property type="protein sequence ID" value="HIR40808.1"/>
    <property type="molecule type" value="Genomic_DNA"/>
</dbReference>